<sequence length="269" mass="31056">MYILFNRISGTYGCPMSLMKYPLDKQKCILEMESCKYCKNMVTVLRHCYSGGIKTHVEKSPDLTLPQFKFGKLNSYVCDRKYSGVLYTCIGLDFELQREYGFYIIQVYVPSIMTVLLSWVSFWINADATPARTTLGLVTVLTIATQSVGLMSGLPRVSYIKAIDVWYSVCLVFVVTAFLEFAWVNVLSRVSNRKKKTIVNPSIKLNHEDIAATEKQDMSIRRKSKLEKVKELAREDRARIVDKASRVIFPLAFIIFNAVYWTYYFLWEP</sequence>
<evidence type="ECO:0000313" key="14">
    <source>
        <dbReference type="EMBL" id="KAJ8298286.1"/>
    </source>
</evidence>
<gene>
    <name evidence="14" type="ORF">KUTeg_024817</name>
</gene>
<dbReference type="PRINTS" id="PR00253">
    <property type="entry name" value="GABAARECEPTR"/>
</dbReference>
<evidence type="ECO:0000256" key="8">
    <source>
        <dbReference type="ARBA" id="ARBA00023065"/>
    </source>
</evidence>
<evidence type="ECO:0000256" key="10">
    <source>
        <dbReference type="ARBA" id="ARBA00023303"/>
    </source>
</evidence>
<dbReference type="CDD" id="cd19049">
    <property type="entry name" value="LGIC_TM_anion"/>
    <property type="match status" value="1"/>
</dbReference>
<feature type="transmembrane region" description="Helical" evidence="11">
    <location>
        <begin position="247"/>
        <end position="266"/>
    </location>
</feature>
<keyword evidence="4" id="KW-1003">Cell membrane</keyword>
<evidence type="ECO:0000256" key="11">
    <source>
        <dbReference type="RuleBase" id="RU000687"/>
    </source>
</evidence>
<dbReference type="EMBL" id="JARBDR010000923">
    <property type="protein sequence ID" value="KAJ8298286.1"/>
    <property type="molecule type" value="Genomic_DNA"/>
</dbReference>
<organism evidence="14 15">
    <name type="scientific">Tegillarca granosa</name>
    <name type="common">Malaysian cockle</name>
    <name type="synonym">Anadara granosa</name>
    <dbReference type="NCBI Taxonomy" id="220873"/>
    <lineage>
        <taxon>Eukaryota</taxon>
        <taxon>Metazoa</taxon>
        <taxon>Spiralia</taxon>
        <taxon>Lophotrochozoa</taxon>
        <taxon>Mollusca</taxon>
        <taxon>Bivalvia</taxon>
        <taxon>Autobranchia</taxon>
        <taxon>Pteriomorphia</taxon>
        <taxon>Arcoida</taxon>
        <taxon>Arcoidea</taxon>
        <taxon>Arcidae</taxon>
        <taxon>Tegillarca</taxon>
    </lineage>
</organism>
<evidence type="ECO:0000259" key="12">
    <source>
        <dbReference type="Pfam" id="PF02931"/>
    </source>
</evidence>
<dbReference type="PROSITE" id="PS00236">
    <property type="entry name" value="NEUROTR_ION_CHANNEL"/>
    <property type="match status" value="1"/>
</dbReference>
<name>A0ABQ9E3I5_TEGGR</name>
<evidence type="ECO:0000256" key="2">
    <source>
        <dbReference type="ARBA" id="ARBA00004236"/>
    </source>
</evidence>
<keyword evidence="15" id="KW-1185">Reference proteome</keyword>
<dbReference type="InterPro" id="IPR036719">
    <property type="entry name" value="Neuro-gated_channel_TM_sf"/>
</dbReference>
<evidence type="ECO:0000256" key="7">
    <source>
        <dbReference type="ARBA" id="ARBA00022989"/>
    </source>
</evidence>
<dbReference type="InterPro" id="IPR006028">
    <property type="entry name" value="GABAA/Glycine_rcpt"/>
</dbReference>
<dbReference type="InterPro" id="IPR006029">
    <property type="entry name" value="Neurotrans-gated_channel_TM"/>
</dbReference>
<dbReference type="PRINTS" id="PR00252">
    <property type="entry name" value="NRIONCHANNEL"/>
</dbReference>
<evidence type="ECO:0000256" key="3">
    <source>
        <dbReference type="ARBA" id="ARBA00022448"/>
    </source>
</evidence>
<dbReference type="InterPro" id="IPR006201">
    <property type="entry name" value="Neur_channel"/>
</dbReference>
<feature type="transmembrane region" description="Helical" evidence="11">
    <location>
        <begin position="134"/>
        <end position="154"/>
    </location>
</feature>
<dbReference type="SUPFAM" id="SSF63712">
    <property type="entry name" value="Nicotinic receptor ligand binding domain-like"/>
    <property type="match status" value="1"/>
</dbReference>
<dbReference type="PANTHER" id="PTHR18945">
    <property type="entry name" value="NEUROTRANSMITTER GATED ION CHANNEL"/>
    <property type="match status" value="1"/>
</dbReference>
<keyword evidence="8 11" id="KW-0406">Ion transport</keyword>
<comment type="similarity">
    <text evidence="11">Belongs to the ligand-gated ion channel (TC 1.A.9) family.</text>
</comment>
<dbReference type="Gene3D" id="2.70.170.10">
    <property type="entry name" value="Neurotransmitter-gated ion-channel ligand-binding domain"/>
    <property type="match status" value="1"/>
</dbReference>
<dbReference type="SUPFAM" id="SSF90112">
    <property type="entry name" value="Neurotransmitter-gated ion-channel transmembrane pore"/>
    <property type="match status" value="1"/>
</dbReference>
<dbReference type="Pfam" id="PF02932">
    <property type="entry name" value="Neur_chan_memb"/>
    <property type="match status" value="1"/>
</dbReference>
<comment type="subcellular location">
    <subcellularLocation>
        <location evidence="2">Cell membrane</location>
    </subcellularLocation>
    <subcellularLocation>
        <location evidence="1">Membrane</location>
        <topology evidence="1">Multi-pass membrane protein</topology>
    </subcellularLocation>
</comment>
<keyword evidence="3 11" id="KW-0813">Transport</keyword>
<reference evidence="14 15" key="1">
    <citation type="submission" date="2022-12" db="EMBL/GenBank/DDBJ databases">
        <title>Chromosome-level genome of Tegillarca granosa.</title>
        <authorList>
            <person name="Kim J."/>
        </authorList>
    </citation>
    <scope>NUCLEOTIDE SEQUENCE [LARGE SCALE GENOMIC DNA]</scope>
    <source>
        <strain evidence="14">Teg-2019</strain>
        <tissue evidence="14">Adductor muscle</tissue>
    </source>
</reference>
<dbReference type="Proteomes" id="UP001217089">
    <property type="component" value="Unassembled WGS sequence"/>
</dbReference>
<feature type="transmembrane region" description="Helical" evidence="11">
    <location>
        <begin position="100"/>
        <end position="122"/>
    </location>
</feature>
<evidence type="ECO:0000256" key="5">
    <source>
        <dbReference type="ARBA" id="ARBA00022692"/>
    </source>
</evidence>
<feature type="domain" description="Neurotransmitter-gated ion-channel ligand-binding" evidence="12">
    <location>
        <begin position="7"/>
        <end position="47"/>
    </location>
</feature>
<dbReference type="InterPro" id="IPR018000">
    <property type="entry name" value="Neurotransmitter_ion_chnl_CS"/>
</dbReference>
<comment type="caution">
    <text evidence="14">The sequence shown here is derived from an EMBL/GenBank/DDBJ whole genome shotgun (WGS) entry which is preliminary data.</text>
</comment>
<keyword evidence="6" id="KW-0732">Signal</keyword>
<evidence type="ECO:0000256" key="4">
    <source>
        <dbReference type="ARBA" id="ARBA00022475"/>
    </source>
</evidence>
<keyword evidence="7 11" id="KW-1133">Transmembrane helix</keyword>
<keyword evidence="5 11" id="KW-0812">Transmembrane</keyword>
<dbReference type="InterPro" id="IPR006202">
    <property type="entry name" value="Neur_chan_lig-bd"/>
</dbReference>
<feature type="transmembrane region" description="Helical" evidence="11">
    <location>
        <begin position="166"/>
        <end position="187"/>
    </location>
</feature>
<evidence type="ECO:0000256" key="6">
    <source>
        <dbReference type="ARBA" id="ARBA00022729"/>
    </source>
</evidence>
<dbReference type="InterPro" id="IPR036734">
    <property type="entry name" value="Neur_chan_lig-bd_sf"/>
</dbReference>
<dbReference type="Pfam" id="PF02931">
    <property type="entry name" value="Neur_chan_LBD"/>
    <property type="match status" value="1"/>
</dbReference>
<dbReference type="Gene3D" id="1.20.58.390">
    <property type="entry name" value="Neurotransmitter-gated ion-channel transmembrane domain"/>
    <property type="match status" value="1"/>
</dbReference>
<proteinExistence type="inferred from homology"/>
<evidence type="ECO:0000259" key="13">
    <source>
        <dbReference type="Pfam" id="PF02932"/>
    </source>
</evidence>
<evidence type="ECO:0000313" key="15">
    <source>
        <dbReference type="Proteomes" id="UP001217089"/>
    </source>
</evidence>
<protein>
    <submittedName>
        <fullName evidence="14">Uncharacterized protein</fullName>
    </submittedName>
</protein>
<feature type="domain" description="Neurotransmitter-gated ion-channel transmembrane" evidence="13">
    <location>
        <begin position="107"/>
        <end position="196"/>
    </location>
</feature>
<keyword evidence="10 11" id="KW-0407">Ion channel</keyword>
<keyword evidence="9 11" id="KW-0472">Membrane</keyword>
<accession>A0ABQ9E3I5</accession>
<evidence type="ECO:0000256" key="1">
    <source>
        <dbReference type="ARBA" id="ARBA00004141"/>
    </source>
</evidence>
<dbReference type="InterPro" id="IPR038050">
    <property type="entry name" value="Neuro_actylchol_rec"/>
</dbReference>
<evidence type="ECO:0000256" key="9">
    <source>
        <dbReference type="ARBA" id="ARBA00023136"/>
    </source>
</evidence>